<keyword evidence="6" id="KW-1185">Reference proteome</keyword>
<comment type="caution">
    <text evidence="5">The sequence shown here is derived from an EMBL/GenBank/DDBJ whole genome shotgun (WGS) entry which is preliminary data.</text>
</comment>
<dbReference type="CDD" id="cd07377">
    <property type="entry name" value="WHTH_GntR"/>
    <property type="match status" value="1"/>
</dbReference>
<organism evidence="5 6">
    <name type="scientific">Cohnella phaseoli</name>
    <dbReference type="NCBI Taxonomy" id="456490"/>
    <lineage>
        <taxon>Bacteria</taxon>
        <taxon>Bacillati</taxon>
        <taxon>Bacillota</taxon>
        <taxon>Bacilli</taxon>
        <taxon>Bacillales</taxon>
        <taxon>Paenibacillaceae</taxon>
        <taxon>Cohnella</taxon>
    </lineage>
</organism>
<evidence type="ECO:0000259" key="4">
    <source>
        <dbReference type="PROSITE" id="PS50949"/>
    </source>
</evidence>
<dbReference type="Proteomes" id="UP000256977">
    <property type="component" value="Unassembled WGS sequence"/>
</dbReference>
<name>A0A3D9KNN0_9BACL</name>
<dbReference type="InterPro" id="IPR000485">
    <property type="entry name" value="AsnC-type_HTH_dom"/>
</dbReference>
<dbReference type="Gene3D" id="1.20.120.530">
    <property type="entry name" value="GntR ligand-binding domain-like"/>
    <property type="match status" value="1"/>
</dbReference>
<dbReference type="InterPro" id="IPR000524">
    <property type="entry name" value="Tscrpt_reg_HTH_GntR"/>
</dbReference>
<evidence type="ECO:0000256" key="2">
    <source>
        <dbReference type="ARBA" id="ARBA00023125"/>
    </source>
</evidence>
<dbReference type="PRINTS" id="PR00033">
    <property type="entry name" value="HTHASNC"/>
</dbReference>
<dbReference type="EMBL" id="QRDZ01000002">
    <property type="protein sequence ID" value="RED87527.1"/>
    <property type="molecule type" value="Genomic_DNA"/>
</dbReference>
<evidence type="ECO:0000256" key="1">
    <source>
        <dbReference type="ARBA" id="ARBA00023015"/>
    </source>
</evidence>
<dbReference type="SMART" id="SM00895">
    <property type="entry name" value="FCD"/>
    <property type="match status" value="1"/>
</dbReference>
<dbReference type="Pfam" id="PF07729">
    <property type="entry name" value="FCD"/>
    <property type="match status" value="1"/>
</dbReference>
<evidence type="ECO:0000256" key="3">
    <source>
        <dbReference type="ARBA" id="ARBA00023163"/>
    </source>
</evidence>
<dbReference type="PANTHER" id="PTHR43537:SF5">
    <property type="entry name" value="UXU OPERON TRANSCRIPTIONAL REGULATOR"/>
    <property type="match status" value="1"/>
</dbReference>
<dbReference type="GO" id="GO:0043565">
    <property type="term" value="F:sequence-specific DNA binding"/>
    <property type="evidence" value="ECO:0007669"/>
    <property type="project" value="InterPro"/>
</dbReference>
<evidence type="ECO:0000313" key="5">
    <source>
        <dbReference type="EMBL" id="RED87527.1"/>
    </source>
</evidence>
<dbReference type="AlphaFoldDB" id="A0A3D9KNN0"/>
<reference evidence="5 6" key="1">
    <citation type="submission" date="2018-07" db="EMBL/GenBank/DDBJ databases">
        <title>Genomic Encyclopedia of Type Strains, Phase III (KMG-III): the genomes of soil and plant-associated and newly described type strains.</title>
        <authorList>
            <person name="Whitman W."/>
        </authorList>
    </citation>
    <scope>NUCLEOTIDE SEQUENCE [LARGE SCALE GENOMIC DNA]</scope>
    <source>
        <strain evidence="5 6">CECT 7287</strain>
    </source>
</reference>
<dbReference type="PANTHER" id="PTHR43537">
    <property type="entry name" value="TRANSCRIPTIONAL REGULATOR, GNTR FAMILY"/>
    <property type="match status" value="1"/>
</dbReference>
<evidence type="ECO:0000313" key="6">
    <source>
        <dbReference type="Proteomes" id="UP000256977"/>
    </source>
</evidence>
<gene>
    <name evidence="5" type="ORF">DFP98_1024</name>
</gene>
<accession>A0A3D9KNN0</accession>
<feature type="domain" description="HTH gntR-type" evidence="4">
    <location>
        <begin position="12"/>
        <end position="79"/>
    </location>
</feature>
<sequence length="216" mass="25162">MDNFRFEEQKVTSLRHKITDDIRKAIFNGQLKPGIRLREIEMSKQMGVSRGPIREALRMLEQEGLLVSQPYKETIVAEITREEVVEVLLPIRNTLEQFAIRKALPNMSGAHYARLEEITAEMYEAATKRDIYKLADCDLAFHEYLVGLSDMMNIISTWKSIYNRIRLHFLTQALTYDNLTDVCDEHEKLLRVLRQGDIGEISEALTEHIHSVKWNE</sequence>
<dbReference type="Gene3D" id="1.10.10.10">
    <property type="entry name" value="Winged helix-like DNA-binding domain superfamily/Winged helix DNA-binding domain"/>
    <property type="match status" value="1"/>
</dbReference>
<dbReference type="GO" id="GO:0003700">
    <property type="term" value="F:DNA-binding transcription factor activity"/>
    <property type="evidence" value="ECO:0007669"/>
    <property type="project" value="InterPro"/>
</dbReference>
<dbReference type="SUPFAM" id="SSF46785">
    <property type="entry name" value="Winged helix' DNA-binding domain"/>
    <property type="match status" value="1"/>
</dbReference>
<dbReference type="InterPro" id="IPR011711">
    <property type="entry name" value="GntR_C"/>
</dbReference>
<proteinExistence type="predicted"/>
<dbReference type="PRINTS" id="PR00035">
    <property type="entry name" value="HTHGNTR"/>
</dbReference>
<dbReference type="InterPro" id="IPR036388">
    <property type="entry name" value="WH-like_DNA-bd_sf"/>
</dbReference>
<keyword evidence="2" id="KW-0238">DNA-binding</keyword>
<dbReference type="SMART" id="SM00345">
    <property type="entry name" value="HTH_GNTR"/>
    <property type="match status" value="1"/>
</dbReference>
<dbReference type="Pfam" id="PF00392">
    <property type="entry name" value="GntR"/>
    <property type="match status" value="1"/>
</dbReference>
<dbReference type="RefSeq" id="WP_181917436.1">
    <property type="nucleotide sequence ID" value="NZ_QRDZ01000002.1"/>
</dbReference>
<protein>
    <submittedName>
        <fullName evidence="5">GntR family transcriptional regulator</fullName>
    </submittedName>
</protein>
<keyword evidence="3" id="KW-0804">Transcription</keyword>
<dbReference type="SUPFAM" id="SSF48008">
    <property type="entry name" value="GntR ligand-binding domain-like"/>
    <property type="match status" value="1"/>
</dbReference>
<dbReference type="PROSITE" id="PS50949">
    <property type="entry name" value="HTH_GNTR"/>
    <property type="match status" value="1"/>
</dbReference>
<dbReference type="InterPro" id="IPR008920">
    <property type="entry name" value="TF_FadR/GntR_C"/>
</dbReference>
<dbReference type="InterPro" id="IPR036390">
    <property type="entry name" value="WH_DNA-bd_sf"/>
</dbReference>
<keyword evidence="1" id="KW-0805">Transcription regulation</keyword>